<feature type="region of interest" description="Disordered" evidence="1">
    <location>
        <begin position="597"/>
        <end position="620"/>
    </location>
</feature>
<accession>A0A9N7YUG8</accession>
<protein>
    <submittedName>
        <fullName evidence="2">Uncharacterized protein</fullName>
    </submittedName>
</protein>
<feature type="compositionally biased region" description="Basic and acidic residues" evidence="1">
    <location>
        <begin position="289"/>
        <end position="301"/>
    </location>
</feature>
<sequence length="620" mass="68906">MNPRQWGDALRGLQEHLDPSDDDVSNSMRNTSRSYNGCDTYCEYSRYPADEAHNRSGVNAAEEMNDMELARKCEELREIHQKIILKKASIALKALEPGLSSDADTSNGESLRDRVNFILQQRQSLSIWPKVLSPKRRMNSSKDDLILEDHPLKLRVKALMKQRFSDPHVMPPNTEVPEVTPPPPSQRVTSPAKEETRDMGFQRFLSVLNKGVDIDLLSRIVNEDGENLALGEEIFNIQPSAVEDKSEMGESQGSHSRDSLPGYSGTDDGARRTSLPSREKSLNNSPPLRGDEEKKKYDKGDGSLCSGRGSQSPPAVKKKKKEEEPPKVDEQHEQLQNILKTLGLSLEVEEMSKLADRTQERLYGKKPEGRVDADSHVEQESPQRASDRHCRSSSSSSSRSTEVSYIPSLSRKYPSNTWCTERKLESECSNSGDGNQDSEEAQRPRDIDTDEDRGEDSSYVYQYYQEQVYCNAHPASLSEFSDYTLPHGSRGKKTAPRGGGKKTAPRGGGRKTAPRGGGKKTAPRGGGKKTAPRGGGKKTAPRGGGKKTAPRGGGKKTAPRGGGKRLPPEEEEKRLTSEEEIKVNLRKKLEAFNQKVRRQVTQPAISRTPHNESVDYQDLI</sequence>
<feature type="region of interest" description="Disordered" evidence="1">
    <location>
        <begin position="165"/>
        <end position="197"/>
    </location>
</feature>
<evidence type="ECO:0000313" key="2">
    <source>
        <dbReference type="EMBL" id="CAB1444896.1"/>
    </source>
</evidence>
<dbReference type="AlphaFoldDB" id="A0A9N7YUG8"/>
<name>A0A9N7YUG8_PLEPL</name>
<comment type="caution">
    <text evidence="2">The sequence shown here is derived from an EMBL/GenBank/DDBJ whole genome shotgun (WGS) entry which is preliminary data.</text>
</comment>
<gene>
    <name evidence="2" type="ORF">PLEPLA_LOCUS32626</name>
</gene>
<feature type="region of interest" description="Disordered" evidence="1">
    <location>
        <begin position="355"/>
        <end position="460"/>
    </location>
</feature>
<evidence type="ECO:0000256" key="1">
    <source>
        <dbReference type="SAM" id="MobiDB-lite"/>
    </source>
</evidence>
<dbReference type="EMBL" id="CADEAL010003491">
    <property type="protein sequence ID" value="CAB1444896.1"/>
    <property type="molecule type" value="Genomic_DNA"/>
</dbReference>
<dbReference type="Proteomes" id="UP001153269">
    <property type="component" value="Unassembled WGS sequence"/>
</dbReference>
<feature type="compositionally biased region" description="Basic and acidic residues" evidence="1">
    <location>
        <begin position="355"/>
        <end position="390"/>
    </location>
</feature>
<evidence type="ECO:0000313" key="3">
    <source>
        <dbReference type="Proteomes" id="UP001153269"/>
    </source>
</evidence>
<feature type="compositionally biased region" description="Basic and acidic residues" evidence="1">
    <location>
        <begin position="566"/>
        <end position="578"/>
    </location>
</feature>
<proteinExistence type="predicted"/>
<feature type="compositionally biased region" description="Basic residues" evidence="1">
    <location>
        <begin position="489"/>
        <end position="558"/>
    </location>
</feature>
<reference evidence="2" key="1">
    <citation type="submission" date="2020-03" db="EMBL/GenBank/DDBJ databases">
        <authorList>
            <person name="Weist P."/>
        </authorList>
    </citation>
    <scope>NUCLEOTIDE SEQUENCE</scope>
</reference>
<feature type="region of interest" description="Disordered" evidence="1">
    <location>
        <begin position="243"/>
        <end position="332"/>
    </location>
</feature>
<organism evidence="2 3">
    <name type="scientific">Pleuronectes platessa</name>
    <name type="common">European plaice</name>
    <dbReference type="NCBI Taxonomy" id="8262"/>
    <lineage>
        <taxon>Eukaryota</taxon>
        <taxon>Metazoa</taxon>
        <taxon>Chordata</taxon>
        <taxon>Craniata</taxon>
        <taxon>Vertebrata</taxon>
        <taxon>Euteleostomi</taxon>
        <taxon>Actinopterygii</taxon>
        <taxon>Neopterygii</taxon>
        <taxon>Teleostei</taxon>
        <taxon>Neoteleostei</taxon>
        <taxon>Acanthomorphata</taxon>
        <taxon>Carangaria</taxon>
        <taxon>Pleuronectiformes</taxon>
        <taxon>Pleuronectoidei</taxon>
        <taxon>Pleuronectidae</taxon>
        <taxon>Pleuronectes</taxon>
    </lineage>
</organism>
<feature type="region of interest" description="Disordered" evidence="1">
    <location>
        <begin position="479"/>
        <end position="578"/>
    </location>
</feature>
<feature type="compositionally biased region" description="Basic and acidic residues" evidence="1">
    <location>
        <begin position="321"/>
        <end position="332"/>
    </location>
</feature>
<keyword evidence="3" id="KW-1185">Reference proteome</keyword>